<dbReference type="Gene3D" id="3.40.50.720">
    <property type="entry name" value="NAD(P)-binding Rossmann-like Domain"/>
    <property type="match status" value="1"/>
</dbReference>
<dbReference type="InterPro" id="IPR016102">
    <property type="entry name" value="Succinyl-CoA_synth-like"/>
</dbReference>
<proteinExistence type="predicted"/>
<feature type="domain" description="CoA-binding" evidence="2">
    <location>
        <begin position="8"/>
        <end position="99"/>
    </location>
</feature>
<organism evidence="3 4">
    <name type="scientific">Parasedimentitalea marina</name>
    <dbReference type="NCBI Taxonomy" id="2483033"/>
    <lineage>
        <taxon>Bacteria</taxon>
        <taxon>Pseudomonadati</taxon>
        <taxon>Pseudomonadota</taxon>
        <taxon>Alphaproteobacteria</taxon>
        <taxon>Rhodobacterales</taxon>
        <taxon>Paracoccaceae</taxon>
        <taxon>Parasedimentitalea</taxon>
    </lineage>
</organism>
<dbReference type="SMART" id="SM00881">
    <property type="entry name" value="CoA_binding"/>
    <property type="match status" value="1"/>
</dbReference>
<gene>
    <name evidence="3" type="ORF">EBB79_11290</name>
</gene>
<dbReference type="InterPro" id="IPR036291">
    <property type="entry name" value="NAD(P)-bd_dom_sf"/>
</dbReference>
<keyword evidence="4" id="KW-1185">Reference proteome</keyword>
<dbReference type="Gene3D" id="3.30.470.20">
    <property type="entry name" value="ATP-grasp fold, B domain"/>
    <property type="match status" value="1"/>
</dbReference>
<protein>
    <submittedName>
        <fullName evidence="3">CoA-binding protein</fullName>
    </submittedName>
</protein>
<dbReference type="Pfam" id="PF13549">
    <property type="entry name" value="ATP-grasp_5"/>
    <property type="match status" value="1"/>
</dbReference>
<evidence type="ECO:0000313" key="4">
    <source>
        <dbReference type="Proteomes" id="UP000283063"/>
    </source>
</evidence>
<dbReference type="Gene3D" id="3.30.1490.20">
    <property type="entry name" value="ATP-grasp fold, A domain"/>
    <property type="match status" value="1"/>
</dbReference>
<evidence type="ECO:0000259" key="2">
    <source>
        <dbReference type="SMART" id="SM00881"/>
    </source>
</evidence>
<dbReference type="SUPFAM" id="SSF51735">
    <property type="entry name" value="NAD(P)-binding Rossmann-fold domains"/>
    <property type="match status" value="1"/>
</dbReference>
<evidence type="ECO:0000256" key="1">
    <source>
        <dbReference type="ARBA" id="ARBA00022532"/>
    </source>
</evidence>
<dbReference type="GO" id="GO:0005524">
    <property type="term" value="F:ATP binding"/>
    <property type="evidence" value="ECO:0007669"/>
    <property type="project" value="InterPro"/>
</dbReference>
<keyword evidence="1" id="KW-0816">Tricarboxylic acid cycle</keyword>
<dbReference type="SUPFAM" id="SSF52210">
    <property type="entry name" value="Succinyl-CoA synthetase domains"/>
    <property type="match status" value="2"/>
</dbReference>
<dbReference type="OrthoDB" id="9807426at2"/>
<dbReference type="RefSeq" id="WP_127748964.1">
    <property type="nucleotide sequence ID" value="NZ_CP033219.1"/>
</dbReference>
<dbReference type="Pfam" id="PF13380">
    <property type="entry name" value="CoA_binding_2"/>
    <property type="match status" value="1"/>
</dbReference>
<reference evidence="3 4" key="1">
    <citation type="submission" date="2018-10" db="EMBL/GenBank/DDBJ databases">
        <title>Parasedimentitalea marina sp. nov., a psychrophilic bacterium isolated from deep seawater of the New Britain Trench.</title>
        <authorList>
            <person name="Cao J."/>
        </authorList>
    </citation>
    <scope>NUCLEOTIDE SEQUENCE [LARGE SCALE GENOMIC DNA]</scope>
    <source>
        <strain evidence="3 4">W43</strain>
    </source>
</reference>
<dbReference type="FunFam" id="3.40.50.261:FF:000021">
    <property type="entry name" value="Acetyl-CoA synthetase, putative"/>
    <property type="match status" value="1"/>
</dbReference>
<dbReference type="InterPro" id="IPR013815">
    <property type="entry name" value="ATP_grasp_subdomain_1"/>
</dbReference>
<dbReference type="PANTHER" id="PTHR42793">
    <property type="entry name" value="COA BINDING DOMAIN CONTAINING PROTEIN"/>
    <property type="match status" value="1"/>
</dbReference>
<dbReference type="KEGG" id="sedi:EBB79_11290"/>
<evidence type="ECO:0000313" key="3">
    <source>
        <dbReference type="EMBL" id="AZV78403.1"/>
    </source>
</evidence>
<dbReference type="InterPro" id="IPR032875">
    <property type="entry name" value="Succ_CoA_lig_flav_dom"/>
</dbReference>
<dbReference type="Proteomes" id="UP000283063">
    <property type="component" value="Chromosome"/>
</dbReference>
<dbReference type="Pfam" id="PF13607">
    <property type="entry name" value="Succ_CoA_lig"/>
    <property type="match status" value="1"/>
</dbReference>
<dbReference type="SUPFAM" id="SSF56059">
    <property type="entry name" value="Glutathione synthetase ATP-binding domain-like"/>
    <property type="match status" value="1"/>
</dbReference>
<dbReference type="Gene3D" id="3.40.50.261">
    <property type="entry name" value="Succinyl-CoA synthetase domains"/>
    <property type="match status" value="2"/>
</dbReference>
<dbReference type="PANTHER" id="PTHR42793:SF4">
    <property type="entry name" value="BLL6376 PROTEIN"/>
    <property type="match status" value="1"/>
</dbReference>
<dbReference type="AlphaFoldDB" id="A0A3T0N2Y8"/>
<dbReference type="EMBL" id="CP033219">
    <property type="protein sequence ID" value="AZV78403.1"/>
    <property type="molecule type" value="Genomic_DNA"/>
</dbReference>
<name>A0A3T0N2Y8_9RHOB</name>
<dbReference type="GO" id="GO:0006099">
    <property type="term" value="P:tricarboxylic acid cycle"/>
    <property type="evidence" value="ECO:0007669"/>
    <property type="project" value="UniProtKB-KW"/>
</dbReference>
<sequence>MSNILSRLFQPKTIAIVGGGAWCEQVIKQSQGMGFTGEIWPVHPRSDEIAGYPAYKSLTDLPSPPDAVFIGINRHATIELVASLAAMGAGGAVCFASGFSEAAAEDTTGDDLQAQLVAAAGEMPILGPNCYGFINALDGALLWPDQHGCQRVDHGVAILTQSSNIAINLTMQQRGLPIAYVVTCGNMAQTSQAQIASALIDDPRVTAVGLHIEGFSNLREWEALAAKAHLKGVPLIALKVGASEQAQQATVSHTASLAGSDAGAQAFLDRLGIPRLSALPDLLETLKLLHCYGPLPSGNIASISCSGGEASLIADMSVQTTLNFPPLSRRQQVELREALGPMVALNNPLDYHTYIWRDQKAMARAWSGLTGDDIGMTFSIVDYPTTDAADWICATQAALTVRVNTQARFAVVATLPELMPADVAADLMAGGVVPFLGLREALSATQAAASLGVPKQAPVCLPGTATPTQTLTEAASKRALEQHGLQVPQNRSVHGQTAISAAAAELRPPFAIKGVGLAHKSEHAAVRLAVMPEDVVAIAADIGTDDVLIEEMVTGAVAELLVGVTRDDAHGYVLTLGAGGVLTEILRDTVSLLLPVQSTEIEVALNTLNCAPLLAGYRGKPAAHMAAIVEAVLAVQSYVLANAQTVSEVEINPLLCTPDRAVAVDALIRKA</sequence>
<dbReference type="InterPro" id="IPR003781">
    <property type="entry name" value="CoA-bd"/>
</dbReference>
<accession>A0A3T0N2Y8</accession>